<dbReference type="InterPro" id="IPR016181">
    <property type="entry name" value="Acyl_CoA_acyltransferase"/>
</dbReference>
<dbReference type="EMBL" id="CP019640">
    <property type="protein sequence ID" value="AQQ52070.1"/>
    <property type="molecule type" value="Genomic_DNA"/>
</dbReference>
<evidence type="ECO:0000313" key="3">
    <source>
        <dbReference type="Proteomes" id="UP000188184"/>
    </source>
</evidence>
<protein>
    <submittedName>
        <fullName evidence="2">GNAT family N-acetyltransferase</fullName>
    </submittedName>
</protein>
<accession>A0A1Q2KV37</accession>
<sequence>MMWQWYHDPVVFAQKTEPDLYKHEDKYSLFLGVLGQIRLGRYKEYIMGTLEEDGRLLAACLMTPPHPLQIVLFEDREGLQEVIAEQFIEEGISINEVVGERVAAEGFAAVWTEKTGREAAVLMDQGLYRLDSVTRGLAKSPGTWQVAGTDDAPLLEDWFIQFHRDVGLKTPASEEAAERIAAFLKAKEVYLWEVDGVAVSCMKRGRPSKHGVTVSFVFTPEEHRRKGYARSLVAEVSEELLETYDFCMLYTDLLNPTSNKIYREIGYQQIANPVHLTFTTTD</sequence>
<keyword evidence="3" id="KW-1185">Reference proteome</keyword>
<proteinExistence type="predicted"/>
<feature type="domain" description="N-acetyltransferase" evidence="1">
    <location>
        <begin position="142"/>
        <end position="282"/>
    </location>
</feature>
<reference evidence="2 3" key="1">
    <citation type="submission" date="2017-02" db="EMBL/GenBank/DDBJ databases">
        <title>The complete genomic sequence of a novel cold adapted crude oil-degrading bacterium Planococcus qaidamina Y42.</title>
        <authorList>
            <person name="Yang R."/>
        </authorList>
    </citation>
    <scope>NUCLEOTIDE SEQUENCE [LARGE SCALE GENOMIC DNA]</scope>
    <source>
        <strain evidence="2 3">Y42</strain>
    </source>
</reference>
<dbReference type="PROSITE" id="PS51186">
    <property type="entry name" value="GNAT"/>
    <property type="match status" value="1"/>
</dbReference>
<organism evidence="2 3">
    <name type="scientific">Planococcus lenghuensis</name>
    <dbReference type="NCBI Taxonomy" id="2213202"/>
    <lineage>
        <taxon>Bacteria</taxon>
        <taxon>Bacillati</taxon>
        <taxon>Bacillota</taxon>
        <taxon>Bacilli</taxon>
        <taxon>Bacillales</taxon>
        <taxon>Caryophanaceae</taxon>
        <taxon>Planococcus</taxon>
    </lineage>
</organism>
<keyword evidence="2" id="KW-0808">Transferase</keyword>
<dbReference type="InterPro" id="IPR000182">
    <property type="entry name" value="GNAT_dom"/>
</dbReference>
<evidence type="ECO:0000313" key="2">
    <source>
        <dbReference type="EMBL" id="AQQ52070.1"/>
    </source>
</evidence>
<dbReference type="KEGG" id="pmar:B0X71_02320"/>
<dbReference type="Gene3D" id="3.40.630.30">
    <property type="match status" value="1"/>
</dbReference>
<dbReference type="RefSeq" id="WP_077587941.1">
    <property type="nucleotide sequence ID" value="NZ_CP019640.1"/>
</dbReference>
<gene>
    <name evidence="2" type="ORF">B0X71_02320</name>
</gene>
<dbReference type="GO" id="GO:0016747">
    <property type="term" value="F:acyltransferase activity, transferring groups other than amino-acyl groups"/>
    <property type="evidence" value="ECO:0007669"/>
    <property type="project" value="InterPro"/>
</dbReference>
<dbReference type="CDD" id="cd04301">
    <property type="entry name" value="NAT_SF"/>
    <property type="match status" value="1"/>
</dbReference>
<dbReference type="Proteomes" id="UP000188184">
    <property type="component" value="Chromosome"/>
</dbReference>
<evidence type="ECO:0000259" key="1">
    <source>
        <dbReference type="PROSITE" id="PS51186"/>
    </source>
</evidence>
<dbReference type="SUPFAM" id="SSF55729">
    <property type="entry name" value="Acyl-CoA N-acyltransferases (Nat)"/>
    <property type="match status" value="1"/>
</dbReference>
<dbReference type="AlphaFoldDB" id="A0A1Q2KV37"/>
<name>A0A1Q2KV37_9BACL</name>
<dbReference type="Pfam" id="PF08445">
    <property type="entry name" value="FR47"/>
    <property type="match status" value="1"/>
</dbReference>
<dbReference type="InterPro" id="IPR013653">
    <property type="entry name" value="GCN5-like_dom"/>
</dbReference>
<dbReference type="OrthoDB" id="3174529at2"/>